<keyword evidence="2" id="KW-0812">Transmembrane</keyword>
<keyword evidence="3" id="KW-0732">Signal</keyword>
<feature type="chain" id="PRO_5045161893" description="Mid2 domain-containing protein" evidence="3">
    <location>
        <begin position="20"/>
        <end position="152"/>
    </location>
</feature>
<proteinExistence type="predicted"/>
<organism evidence="4 5">
    <name type="scientific">Marasmiellus scandens</name>
    <dbReference type="NCBI Taxonomy" id="2682957"/>
    <lineage>
        <taxon>Eukaryota</taxon>
        <taxon>Fungi</taxon>
        <taxon>Dikarya</taxon>
        <taxon>Basidiomycota</taxon>
        <taxon>Agaricomycotina</taxon>
        <taxon>Agaricomycetes</taxon>
        <taxon>Agaricomycetidae</taxon>
        <taxon>Agaricales</taxon>
        <taxon>Marasmiineae</taxon>
        <taxon>Omphalotaceae</taxon>
        <taxon>Marasmiellus</taxon>
    </lineage>
</organism>
<feature type="transmembrane region" description="Helical" evidence="2">
    <location>
        <begin position="70"/>
        <end position="95"/>
    </location>
</feature>
<evidence type="ECO:0000256" key="2">
    <source>
        <dbReference type="SAM" id="Phobius"/>
    </source>
</evidence>
<gene>
    <name evidence="4" type="ORF">VKT23_001094</name>
</gene>
<accession>A0ABR1K8I0</accession>
<comment type="caution">
    <text evidence="4">The sequence shown here is derived from an EMBL/GenBank/DDBJ whole genome shotgun (WGS) entry which is preliminary data.</text>
</comment>
<feature type="signal peptide" evidence="3">
    <location>
        <begin position="1"/>
        <end position="19"/>
    </location>
</feature>
<keyword evidence="5" id="KW-1185">Reference proteome</keyword>
<sequence length="152" mass="15939">MASLTTLFVCSTLILQAFAIPKPKGGGGGHSSGGSRGSSSYRAPVVVNHSSTKCFDEHGQPIPCPKNKNAAIIAGIVIGSVVGAILIGILIYYLVKWRRSRAATTSRSLPAYQKLDESAEPKDTTLPALPVQQGQDSKALPNVKFPTPTHTG</sequence>
<dbReference type="Proteomes" id="UP001498398">
    <property type="component" value="Unassembled WGS sequence"/>
</dbReference>
<evidence type="ECO:0000313" key="5">
    <source>
        <dbReference type="Proteomes" id="UP001498398"/>
    </source>
</evidence>
<name>A0ABR1K8I0_9AGAR</name>
<evidence type="ECO:0008006" key="6">
    <source>
        <dbReference type="Google" id="ProtNLM"/>
    </source>
</evidence>
<protein>
    <recommendedName>
        <fullName evidence="6">Mid2 domain-containing protein</fullName>
    </recommendedName>
</protein>
<dbReference type="EMBL" id="JBANRG010000001">
    <property type="protein sequence ID" value="KAK7472990.1"/>
    <property type="molecule type" value="Genomic_DNA"/>
</dbReference>
<evidence type="ECO:0000256" key="3">
    <source>
        <dbReference type="SAM" id="SignalP"/>
    </source>
</evidence>
<evidence type="ECO:0000313" key="4">
    <source>
        <dbReference type="EMBL" id="KAK7472990.1"/>
    </source>
</evidence>
<keyword evidence="2" id="KW-1133">Transmembrane helix</keyword>
<feature type="compositionally biased region" description="Basic and acidic residues" evidence="1">
    <location>
        <begin position="114"/>
        <end position="123"/>
    </location>
</feature>
<reference evidence="4 5" key="1">
    <citation type="submission" date="2024-01" db="EMBL/GenBank/DDBJ databases">
        <title>A draft genome for the cacao thread blight pathogen Marasmiellus scandens.</title>
        <authorList>
            <person name="Baruah I.K."/>
            <person name="Leung J."/>
            <person name="Bukari Y."/>
            <person name="Amoako-Attah I."/>
            <person name="Meinhardt L.W."/>
            <person name="Bailey B.A."/>
            <person name="Cohen S.P."/>
        </authorList>
    </citation>
    <scope>NUCLEOTIDE SEQUENCE [LARGE SCALE GENOMIC DNA]</scope>
    <source>
        <strain evidence="4 5">GH-19</strain>
    </source>
</reference>
<keyword evidence="2" id="KW-0472">Membrane</keyword>
<evidence type="ECO:0000256" key="1">
    <source>
        <dbReference type="SAM" id="MobiDB-lite"/>
    </source>
</evidence>
<feature type="region of interest" description="Disordered" evidence="1">
    <location>
        <begin position="114"/>
        <end position="152"/>
    </location>
</feature>